<name>A0A7E4W8R7_PANRE</name>
<evidence type="ECO:0000313" key="2">
    <source>
        <dbReference type="WBParaSite" id="Pan_g8445.t1"/>
    </source>
</evidence>
<proteinExistence type="predicted"/>
<dbReference type="Proteomes" id="UP000492821">
    <property type="component" value="Unassembled WGS sequence"/>
</dbReference>
<protein>
    <submittedName>
        <fullName evidence="2">Major capsid protein</fullName>
    </submittedName>
</protein>
<dbReference type="WBParaSite" id="Pan_g8445.t1">
    <property type="protein sequence ID" value="Pan_g8445.t1"/>
    <property type="gene ID" value="Pan_g8445"/>
</dbReference>
<sequence length="114" mass="12626">MLPAVVQQKMQNISNAANIHAVTADVTVLMNNINSRRVKNTLYKSQLMILGFLQRVVDTMYAGSTQTASGKYQLLYAVKGAPSQLKLAPSTYLTPPNPRFSSKKPVRHIITAFF</sequence>
<reference evidence="1" key="1">
    <citation type="journal article" date="2013" name="Genetics">
        <title>The draft genome and transcriptome of Panagrellus redivivus are shaped by the harsh demands of a free-living lifestyle.</title>
        <authorList>
            <person name="Srinivasan J."/>
            <person name="Dillman A.R."/>
            <person name="Macchietto M.G."/>
            <person name="Heikkinen L."/>
            <person name="Lakso M."/>
            <person name="Fracchia K.M."/>
            <person name="Antoshechkin I."/>
            <person name="Mortazavi A."/>
            <person name="Wong G."/>
            <person name="Sternberg P.W."/>
        </authorList>
    </citation>
    <scope>NUCLEOTIDE SEQUENCE [LARGE SCALE GENOMIC DNA]</scope>
    <source>
        <strain evidence="1">MT8872</strain>
    </source>
</reference>
<reference evidence="2" key="2">
    <citation type="submission" date="2020-10" db="UniProtKB">
        <authorList>
            <consortium name="WormBaseParasite"/>
        </authorList>
    </citation>
    <scope>IDENTIFICATION</scope>
</reference>
<evidence type="ECO:0000313" key="1">
    <source>
        <dbReference type="Proteomes" id="UP000492821"/>
    </source>
</evidence>
<accession>A0A7E4W8R7</accession>
<organism evidence="1 2">
    <name type="scientific">Panagrellus redivivus</name>
    <name type="common">Microworm</name>
    <dbReference type="NCBI Taxonomy" id="6233"/>
    <lineage>
        <taxon>Eukaryota</taxon>
        <taxon>Metazoa</taxon>
        <taxon>Ecdysozoa</taxon>
        <taxon>Nematoda</taxon>
        <taxon>Chromadorea</taxon>
        <taxon>Rhabditida</taxon>
        <taxon>Tylenchina</taxon>
        <taxon>Panagrolaimomorpha</taxon>
        <taxon>Panagrolaimoidea</taxon>
        <taxon>Panagrolaimidae</taxon>
        <taxon>Panagrellus</taxon>
    </lineage>
</organism>
<dbReference type="AlphaFoldDB" id="A0A7E4W8R7"/>
<keyword evidence="1" id="KW-1185">Reference proteome</keyword>